<keyword evidence="1" id="KW-0732">Signal</keyword>
<reference evidence="2" key="1">
    <citation type="journal article" date="2022" name="bioRxiv">
        <title>Sequencing and chromosome-scale assembly of the giantPleurodeles waltlgenome.</title>
        <authorList>
            <person name="Brown T."/>
            <person name="Elewa A."/>
            <person name="Iarovenko S."/>
            <person name="Subramanian E."/>
            <person name="Araus A.J."/>
            <person name="Petzold A."/>
            <person name="Susuki M."/>
            <person name="Suzuki K.-i.T."/>
            <person name="Hayashi T."/>
            <person name="Toyoda A."/>
            <person name="Oliveira C."/>
            <person name="Osipova E."/>
            <person name="Leigh N.D."/>
            <person name="Simon A."/>
            <person name="Yun M.H."/>
        </authorList>
    </citation>
    <scope>NUCLEOTIDE SEQUENCE</scope>
    <source>
        <strain evidence="2">20211129_DDA</strain>
        <tissue evidence="2">Liver</tissue>
    </source>
</reference>
<sequence>MTSRGWPYKVAAVGELVFLALADPTMGPQFGLFSHCCFLQHFKEEEDDASGPHFDQDAATERGPLISGQGVSKPLLRSHGCQLFAAVCSGEERRDRPEPIQLVSIQARSVEAALPRSSHSCQLFAAAAIYSRPFQPKWEPQCSPCGTQLQSHTS</sequence>
<keyword evidence="3" id="KW-1185">Reference proteome</keyword>
<organism evidence="2 3">
    <name type="scientific">Pleurodeles waltl</name>
    <name type="common">Iberian ribbed newt</name>
    <dbReference type="NCBI Taxonomy" id="8319"/>
    <lineage>
        <taxon>Eukaryota</taxon>
        <taxon>Metazoa</taxon>
        <taxon>Chordata</taxon>
        <taxon>Craniata</taxon>
        <taxon>Vertebrata</taxon>
        <taxon>Euteleostomi</taxon>
        <taxon>Amphibia</taxon>
        <taxon>Batrachia</taxon>
        <taxon>Caudata</taxon>
        <taxon>Salamandroidea</taxon>
        <taxon>Salamandridae</taxon>
        <taxon>Pleurodelinae</taxon>
        <taxon>Pleurodeles</taxon>
    </lineage>
</organism>
<accession>A0AAV7N9H5</accession>
<evidence type="ECO:0000313" key="3">
    <source>
        <dbReference type="Proteomes" id="UP001066276"/>
    </source>
</evidence>
<dbReference type="Proteomes" id="UP001066276">
    <property type="component" value="Chromosome 8"/>
</dbReference>
<evidence type="ECO:0000313" key="2">
    <source>
        <dbReference type="EMBL" id="KAJ1112636.1"/>
    </source>
</evidence>
<feature type="chain" id="PRO_5043619572" evidence="1">
    <location>
        <begin position="23"/>
        <end position="154"/>
    </location>
</feature>
<proteinExistence type="predicted"/>
<dbReference type="AlphaFoldDB" id="A0AAV7N9H5"/>
<name>A0AAV7N9H5_PLEWA</name>
<comment type="caution">
    <text evidence="2">The sequence shown here is derived from an EMBL/GenBank/DDBJ whole genome shotgun (WGS) entry which is preliminary data.</text>
</comment>
<evidence type="ECO:0000256" key="1">
    <source>
        <dbReference type="SAM" id="SignalP"/>
    </source>
</evidence>
<dbReference type="EMBL" id="JANPWB010000012">
    <property type="protein sequence ID" value="KAJ1112636.1"/>
    <property type="molecule type" value="Genomic_DNA"/>
</dbReference>
<feature type="signal peptide" evidence="1">
    <location>
        <begin position="1"/>
        <end position="22"/>
    </location>
</feature>
<protein>
    <submittedName>
        <fullName evidence="2">Uncharacterized protein</fullName>
    </submittedName>
</protein>
<gene>
    <name evidence="2" type="ORF">NDU88_000897</name>
</gene>